<sequence length="74" mass="8605">MAKTVVHFAFTLQALCPLRLVNIKFKNKKLIYFLNLMADFFLPFVLVCIGKTITIIAVNTHTRHTLNDERHTFL</sequence>
<feature type="transmembrane region" description="Helical" evidence="1">
    <location>
        <begin position="30"/>
        <end position="49"/>
    </location>
</feature>
<evidence type="ECO:0000256" key="1">
    <source>
        <dbReference type="SAM" id="Phobius"/>
    </source>
</evidence>
<protein>
    <submittedName>
        <fullName evidence="2">Uncharacterized protein</fullName>
    </submittedName>
</protein>
<organism evidence="2 3">
    <name type="scientific">Pseudoalteromonas agarivorans</name>
    <dbReference type="NCBI Taxonomy" id="176102"/>
    <lineage>
        <taxon>Bacteria</taxon>
        <taxon>Pseudomonadati</taxon>
        <taxon>Pseudomonadota</taxon>
        <taxon>Gammaproteobacteria</taxon>
        <taxon>Alteromonadales</taxon>
        <taxon>Pseudoalteromonadaceae</taxon>
        <taxon>Pseudoalteromonas</taxon>
    </lineage>
</organism>
<keyword evidence="1" id="KW-1133">Transmembrane helix</keyword>
<keyword evidence="1" id="KW-0472">Membrane</keyword>
<proteinExistence type="predicted"/>
<evidence type="ECO:0000313" key="2">
    <source>
        <dbReference type="EMBL" id="KYL31733.1"/>
    </source>
</evidence>
<gene>
    <name evidence="2" type="ORF">A2I98_01600</name>
</gene>
<name>A0ABR5VPF5_9GAMM</name>
<keyword evidence="1" id="KW-0812">Transmembrane</keyword>
<dbReference type="Proteomes" id="UP000075621">
    <property type="component" value="Unassembled WGS sequence"/>
</dbReference>
<comment type="caution">
    <text evidence="2">The sequence shown here is derived from an EMBL/GenBank/DDBJ whole genome shotgun (WGS) entry which is preliminary data.</text>
</comment>
<dbReference type="EMBL" id="LVCM01000034">
    <property type="protein sequence ID" value="KYL31733.1"/>
    <property type="molecule type" value="Genomic_DNA"/>
</dbReference>
<evidence type="ECO:0000313" key="3">
    <source>
        <dbReference type="Proteomes" id="UP000075621"/>
    </source>
</evidence>
<reference evidence="2 3" key="1">
    <citation type="submission" date="2016-03" db="EMBL/GenBank/DDBJ databases">
        <authorList>
            <person name="Zhang H."/>
            <person name="Liu R."/>
            <person name="Wang M."/>
            <person name="Wang H."/>
            <person name="Wang L."/>
            <person name="Song L."/>
        </authorList>
    </citation>
    <scope>NUCLEOTIDE SEQUENCE [LARGE SCALE GENOMIC DNA]</scope>
    <source>
        <strain evidence="2 3">DSM 16098</strain>
    </source>
</reference>
<accession>A0ABR5VPF5</accession>